<dbReference type="RefSeq" id="WP_122145445.1">
    <property type="nucleotide sequence ID" value="NZ_JNHN01000184.1"/>
</dbReference>
<dbReference type="PROSITE" id="PS51257">
    <property type="entry name" value="PROKAR_LIPOPROTEIN"/>
    <property type="match status" value="1"/>
</dbReference>
<evidence type="ECO:0000313" key="3">
    <source>
        <dbReference type="Proteomes" id="UP000028013"/>
    </source>
</evidence>
<name>A0A078RWI9_BACUN</name>
<comment type="caution">
    <text evidence="2">The sequence shown here is derived from an EMBL/GenBank/DDBJ whole genome shotgun (WGS) entry which is preliminary data.</text>
</comment>
<dbReference type="InterPro" id="IPR046878">
    <property type="entry name" value="Big_14"/>
</dbReference>
<protein>
    <recommendedName>
        <fullName evidence="1">Bacterial Ig-like domain-containing protein</fullName>
    </recommendedName>
</protein>
<gene>
    <name evidence="2" type="ORF">M094_2866</name>
</gene>
<dbReference type="AlphaFoldDB" id="A0A078RWI9"/>
<feature type="domain" description="Bacterial Ig-like" evidence="1">
    <location>
        <begin position="54"/>
        <end position="160"/>
    </location>
</feature>
<organism evidence="2 3">
    <name type="scientific">Bacteroides uniformis str. 3978 T3 ii</name>
    <dbReference type="NCBI Taxonomy" id="1339349"/>
    <lineage>
        <taxon>Bacteria</taxon>
        <taxon>Pseudomonadati</taxon>
        <taxon>Bacteroidota</taxon>
        <taxon>Bacteroidia</taxon>
        <taxon>Bacteroidales</taxon>
        <taxon>Bacteroidaceae</taxon>
        <taxon>Bacteroides</taxon>
    </lineage>
</organism>
<proteinExistence type="predicted"/>
<dbReference type="Pfam" id="PF20251">
    <property type="entry name" value="Big_14"/>
    <property type="match status" value="1"/>
</dbReference>
<reference evidence="2 3" key="1">
    <citation type="submission" date="2014-04" db="EMBL/GenBank/DDBJ databases">
        <authorList>
            <person name="Sears C."/>
            <person name="Carroll K."/>
            <person name="Sack B.R."/>
            <person name="Qadri F."/>
            <person name="Myers L.L."/>
            <person name="Chung G.-T."/>
            <person name="Escheverria P."/>
            <person name="Fraser C.M."/>
            <person name="Sadzewicz L."/>
            <person name="Shefchek K.A."/>
            <person name="Tallon L."/>
            <person name="Das S.P."/>
            <person name="Daugherty S."/>
            <person name="Mongodin E.F."/>
        </authorList>
    </citation>
    <scope>NUCLEOTIDE SEQUENCE [LARGE SCALE GENOMIC DNA]</scope>
    <source>
        <strain evidence="2 3">3978 T3 ii</strain>
    </source>
</reference>
<dbReference type="PATRIC" id="fig|1339349.3.peg.3928"/>
<evidence type="ECO:0000313" key="2">
    <source>
        <dbReference type="EMBL" id="KDS47935.1"/>
    </source>
</evidence>
<sequence>MKYGILYLICFIIVGCTNAQKQATEAKTSNEALLSGGCNWVDTDTLKGDSLGTEIFMKMLHDSYPLTVQNVTAIVANPMDIPLEFGWDWHLQKWNGYGWLNAEIKTDYGWTDDAIIPFYGHKCFYFEFPIGKTHKLYKGKYRISKSFGHNNQDLNLTAEFRIQ</sequence>
<accession>A0A078RWI9</accession>
<evidence type="ECO:0000259" key="1">
    <source>
        <dbReference type="Pfam" id="PF20251"/>
    </source>
</evidence>
<dbReference type="EMBL" id="JNHN01000184">
    <property type="protein sequence ID" value="KDS47935.1"/>
    <property type="molecule type" value="Genomic_DNA"/>
</dbReference>
<dbReference type="Proteomes" id="UP000028013">
    <property type="component" value="Unassembled WGS sequence"/>
</dbReference>